<gene>
    <name evidence="1" type="ORF">PAXRUDRAFT_538377</name>
</gene>
<dbReference type="Proteomes" id="UP000054538">
    <property type="component" value="Unassembled WGS sequence"/>
</dbReference>
<sequence>MQLVVCARALCSCSLRAVAVTEGDLALSSVGVLLSDRFSKATPRLSESTLPRGNWGPASRCTRASQISDLDVVSLVLALAHYCTITCPGEFFPHL</sequence>
<reference evidence="2" key="2">
    <citation type="submission" date="2015-01" db="EMBL/GenBank/DDBJ databases">
        <title>Evolutionary Origins and Diversification of the Mycorrhizal Mutualists.</title>
        <authorList>
            <consortium name="DOE Joint Genome Institute"/>
            <consortium name="Mycorrhizal Genomics Consortium"/>
            <person name="Kohler A."/>
            <person name="Kuo A."/>
            <person name="Nagy L.G."/>
            <person name="Floudas D."/>
            <person name="Copeland A."/>
            <person name="Barry K.W."/>
            <person name="Cichocki N."/>
            <person name="Veneault-Fourrey C."/>
            <person name="LaButti K."/>
            <person name="Lindquist E.A."/>
            <person name="Lipzen A."/>
            <person name="Lundell T."/>
            <person name="Morin E."/>
            <person name="Murat C."/>
            <person name="Riley R."/>
            <person name="Ohm R."/>
            <person name="Sun H."/>
            <person name="Tunlid A."/>
            <person name="Henrissat B."/>
            <person name="Grigoriev I.V."/>
            <person name="Hibbett D.S."/>
            <person name="Martin F."/>
        </authorList>
    </citation>
    <scope>NUCLEOTIDE SEQUENCE [LARGE SCALE GENOMIC DNA]</scope>
    <source>
        <strain evidence="2">Ve08.2h10</strain>
    </source>
</reference>
<evidence type="ECO:0000313" key="1">
    <source>
        <dbReference type="EMBL" id="KIL00791.1"/>
    </source>
</evidence>
<keyword evidence="2" id="KW-1185">Reference proteome</keyword>
<dbReference type="EMBL" id="KN824826">
    <property type="protein sequence ID" value="KIL00791.1"/>
    <property type="molecule type" value="Genomic_DNA"/>
</dbReference>
<dbReference type="AlphaFoldDB" id="A0A0D0EDA7"/>
<accession>A0A0D0EDA7</accession>
<evidence type="ECO:0000313" key="2">
    <source>
        <dbReference type="Proteomes" id="UP000054538"/>
    </source>
</evidence>
<name>A0A0D0EDA7_9AGAM</name>
<protein>
    <submittedName>
        <fullName evidence="1">Uncharacterized protein</fullName>
    </submittedName>
</protein>
<reference evidence="1 2" key="1">
    <citation type="submission" date="2014-04" db="EMBL/GenBank/DDBJ databases">
        <authorList>
            <consortium name="DOE Joint Genome Institute"/>
            <person name="Kuo A."/>
            <person name="Kohler A."/>
            <person name="Jargeat P."/>
            <person name="Nagy L.G."/>
            <person name="Floudas D."/>
            <person name="Copeland A."/>
            <person name="Barry K.W."/>
            <person name="Cichocki N."/>
            <person name="Veneault-Fourrey C."/>
            <person name="LaButti K."/>
            <person name="Lindquist E.A."/>
            <person name="Lipzen A."/>
            <person name="Lundell T."/>
            <person name="Morin E."/>
            <person name="Murat C."/>
            <person name="Sun H."/>
            <person name="Tunlid A."/>
            <person name="Henrissat B."/>
            <person name="Grigoriev I.V."/>
            <person name="Hibbett D.S."/>
            <person name="Martin F."/>
            <person name="Nordberg H.P."/>
            <person name="Cantor M.N."/>
            <person name="Hua S.X."/>
        </authorList>
    </citation>
    <scope>NUCLEOTIDE SEQUENCE [LARGE SCALE GENOMIC DNA]</scope>
    <source>
        <strain evidence="1 2">Ve08.2h10</strain>
    </source>
</reference>
<organism evidence="1 2">
    <name type="scientific">Paxillus rubicundulus Ve08.2h10</name>
    <dbReference type="NCBI Taxonomy" id="930991"/>
    <lineage>
        <taxon>Eukaryota</taxon>
        <taxon>Fungi</taxon>
        <taxon>Dikarya</taxon>
        <taxon>Basidiomycota</taxon>
        <taxon>Agaricomycotina</taxon>
        <taxon>Agaricomycetes</taxon>
        <taxon>Agaricomycetidae</taxon>
        <taxon>Boletales</taxon>
        <taxon>Paxilineae</taxon>
        <taxon>Paxillaceae</taxon>
        <taxon>Paxillus</taxon>
    </lineage>
</organism>
<dbReference type="InParanoid" id="A0A0D0EDA7"/>
<proteinExistence type="predicted"/>
<dbReference type="HOGENOM" id="CLU_2373418_0_0_1"/>